<evidence type="ECO:0000256" key="1">
    <source>
        <dbReference type="SAM" id="Phobius"/>
    </source>
</evidence>
<evidence type="ECO:0000313" key="3">
    <source>
        <dbReference type="EMBL" id="CAB4877978.1"/>
    </source>
</evidence>
<feature type="transmembrane region" description="Helical" evidence="1">
    <location>
        <begin position="180"/>
        <end position="198"/>
    </location>
</feature>
<dbReference type="EMBL" id="CAFBLN010000073">
    <property type="protein sequence ID" value="CAB4877978.1"/>
    <property type="molecule type" value="Genomic_DNA"/>
</dbReference>
<feature type="domain" description="CAAX prenyl protease 2/Lysostaphin resistance protein A-like" evidence="2">
    <location>
        <begin position="145"/>
        <end position="240"/>
    </location>
</feature>
<reference evidence="3" key="1">
    <citation type="submission" date="2020-05" db="EMBL/GenBank/DDBJ databases">
        <authorList>
            <person name="Chiriac C."/>
            <person name="Salcher M."/>
            <person name="Ghai R."/>
            <person name="Kavagutti S V."/>
        </authorList>
    </citation>
    <scope>NUCLEOTIDE SEQUENCE</scope>
</reference>
<dbReference type="PANTHER" id="PTHR36435">
    <property type="entry name" value="SLR1288 PROTEIN"/>
    <property type="match status" value="1"/>
</dbReference>
<dbReference type="InterPro" id="IPR052710">
    <property type="entry name" value="CAAX_protease"/>
</dbReference>
<dbReference type="GO" id="GO:0080120">
    <property type="term" value="P:CAAX-box protein maturation"/>
    <property type="evidence" value="ECO:0007669"/>
    <property type="project" value="UniProtKB-ARBA"/>
</dbReference>
<keyword evidence="1" id="KW-0472">Membrane</keyword>
<accession>A0A6J7E7C8</accession>
<dbReference type="InterPro" id="IPR003675">
    <property type="entry name" value="Rce1/LyrA-like_dom"/>
</dbReference>
<keyword evidence="1" id="KW-1133">Transmembrane helix</keyword>
<protein>
    <submittedName>
        <fullName evidence="3">Unannotated protein</fullName>
    </submittedName>
</protein>
<feature type="transmembrane region" description="Helical" evidence="1">
    <location>
        <begin position="228"/>
        <end position="249"/>
    </location>
</feature>
<organism evidence="3">
    <name type="scientific">freshwater metagenome</name>
    <dbReference type="NCBI Taxonomy" id="449393"/>
    <lineage>
        <taxon>unclassified sequences</taxon>
        <taxon>metagenomes</taxon>
        <taxon>ecological metagenomes</taxon>
    </lineage>
</organism>
<gene>
    <name evidence="3" type="ORF">UFOPK3381_01181</name>
</gene>
<proteinExistence type="predicted"/>
<dbReference type="Pfam" id="PF02517">
    <property type="entry name" value="Rce1-like"/>
    <property type="match status" value="1"/>
</dbReference>
<sequence>MENVQLEESPVLEARQGVTLLVACFVGFFLSQIVAFQVASVATNTIAHQGLTHFLDHHFERPWWLTASEMFGLWLGFAAIVAFAMKTVRPVLPTGFFNVRWRDLKFLPLGVLLQALVGALYYPFHIESTSDPVKQIVGHNPAYGMLVIMFFVGIGAPFIEELLFRGVILQSMTAVLSPRVRALAAGLVPALLTGVVFGAAHGELVQLAGLALVGTILAVIVQRQRRIAPAIFTHAGFNLIALSVAWASVAVQ</sequence>
<dbReference type="GO" id="GO:0004175">
    <property type="term" value="F:endopeptidase activity"/>
    <property type="evidence" value="ECO:0007669"/>
    <property type="project" value="UniProtKB-ARBA"/>
</dbReference>
<keyword evidence="1" id="KW-0812">Transmembrane</keyword>
<name>A0A6J7E7C8_9ZZZZ</name>
<feature type="transmembrane region" description="Helical" evidence="1">
    <location>
        <begin position="106"/>
        <end position="122"/>
    </location>
</feature>
<feature type="transmembrane region" description="Helical" evidence="1">
    <location>
        <begin position="204"/>
        <end position="221"/>
    </location>
</feature>
<evidence type="ECO:0000259" key="2">
    <source>
        <dbReference type="Pfam" id="PF02517"/>
    </source>
</evidence>
<dbReference type="AlphaFoldDB" id="A0A6J7E7C8"/>
<feature type="transmembrane region" description="Helical" evidence="1">
    <location>
        <begin position="63"/>
        <end position="85"/>
    </location>
</feature>
<feature type="transmembrane region" description="Helical" evidence="1">
    <location>
        <begin position="142"/>
        <end position="159"/>
    </location>
</feature>
<feature type="transmembrane region" description="Helical" evidence="1">
    <location>
        <begin position="20"/>
        <end position="43"/>
    </location>
</feature>
<dbReference type="PANTHER" id="PTHR36435:SF1">
    <property type="entry name" value="CAAX AMINO TERMINAL PROTEASE FAMILY PROTEIN"/>
    <property type="match status" value="1"/>
</dbReference>